<dbReference type="InterPro" id="IPR013320">
    <property type="entry name" value="ConA-like_dom_sf"/>
</dbReference>
<dbReference type="AlphaFoldDB" id="A0A518G524"/>
<dbReference type="Gene3D" id="2.60.120.200">
    <property type="match status" value="1"/>
</dbReference>
<dbReference type="InterPro" id="IPR011444">
    <property type="entry name" value="DUF1549"/>
</dbReference>
<dbReference type="SUPFAM" id="SSF46626">
    <property type="entry name" value="Cytochrome c"/>
    <property type="match status" value="1"/>
</dbReference>
<dbReference type="SUPFAM" id="SSF49899">
    <property type="entry name" value="Concanavalin A-like lectins/glucanases"/>
    <property type="match status" value="1"/>
</dbReference>
<dbReference type="Pfam" id="PF13385">
    <property type="entry name" value="Laminin_G_3"/>
    <property type="match status" value="1"/>
</dbReference>
<protein>
    <submittedName>
        <fullName evidence="5">Planctomycete cytochrome C</fullName>
    </submittedName>
</protein>
<dbReference type="Pfam" id="PF07587">
    <property type="entry name" value="PSD1"/>
    <property type="match status" value="1"/>
</dbReference>
<dbReference type="InterPro" id="IPR022655">
    <property type="entry name" value="DUF1553"/>
</dbReference>
<dbReference type="InterPro" id="IPR011429">
    <property type="entry name" value="Cyt_c_Planctomycete-type"/>
</dbReference>
<dbReference type="RefSeq" id="WP_145076801.1">
    <property type="nucleotide sequence ID" value="NZ_CP036298.1"/>
</dbReference>
<sequence>MLNFLKIHRTIVWGLIVVGIGGGTAGEVLAFAAPPPEPVASWEFSAEESTPLRPHGGVHRDQPGPRPPEYPDFDASNTAVKFDGRGAYFSLEDSGEQSSFDFTNGETISLEAWVRVEDLNRNENSYIIGKGRTGSPGFAKNNQNWALRVRESGGLASVSFLFATLGDSDVDGSLWHRWTTKSGFQPGRGWHHVAITYRFGEPESMRGWIDGAPQPGSWDLAGPTTEAPMVDDDAIWIGSSQQGNPGNSFRGSLDSIAIFRSAFDDEMMKARYRRLGEDLPILPAEDVMPRLTELPSHRVRFSIHEGMPSHSRWLNNNEELPPETLSWEMDSFLLDRVPTRYDEWGIRSAWGTPVLLRMATRTQLPPGPCRLMMRVRGLGRLWVNGKVVARSVPLLASPNGEEPLTPVTDVPVAGMRIAEHRQQQVLGMAEVPADGWCEIVLEMIVGGEDFRPDPGETCVAAETIVGAPFTLLPAAGESAVSLVDTQIEAALLQSETTLQSLDNQRRRILSKSQDTFWEMRHAAAKTWVEEHLVPVPVSQERHPIDAFLQAKIAKTLQAVGNTPPEQAESFHGEVLPILRSHCFRCHGEKAQGGLLLNDRAALLRGGDSGNPIVIPGSLADSELVRRIRAQDDDERMPPGDQGLSESQIATLEKWIAAGAAWPAIPVSPESLEPGPPLNDAALLRRIYLDVVGVPPTEAEVRAFLADRRSDKRQRAIDRLLEDPRWADHWVSYWQDVLAENPTIINKSLNSTGPFRWFLYEALRDNKAMDRMVTELILLRGDAHEGGSAGFGIAGNNDAPFAAKGQIVASAFLGIDLQCARCHDSPYHSTLQRDLYALAAMFEQKSVVVPQSSRVPKEFFEQQLRESLIQVTLQPNEQVAPVWPFAEVTGCQDDSSLDRLLHDPSNTRHRLAGLLTAPQNTRFTQVIANRVWRRLMGAGLIESPDDWEGKTASHPELLAWLSQELMTHRYDVKHLTRLIMTSDLYQRQAVGENRSSEAVARFFVAPDRRRLTAEQLVDSLYASAGQPMHVEEFTFDPDGRRAADNRLTLGRPSRAWMFASLANERDRPSLSLPAARAVADVLEAFGWSGSRQNPRTNRETMPDLLQPGVLANGTASNWLTRITANGELSEVALHSSSPDEVVERLFLRYLSRFPSTAEREALVAQLTPGFESRILPPDQQPKSPREEVLPRVTWSNHLRPEANQIALEMEMRARRGPLPDPRLNPAWRERLEDVVWSIVNLSEFVWVP</sequence>
<accession>A0A518G524</accession>
<feature type="domain" description="Cytochrome C Planctomycete-type" evidence="4">
    <location>
        <begin position="582"/>
        <end position="640"/>
    </location>
</feature>
<reference evidence="5 6" key="1">
    <citation type="submission" date="2019-02" db="EMBL/GenBank/DDBJ databases">
        <title>Deep-cultivation of Planctomycetes and their phenomic and genomic characterization uncovers novel biology.</title>
        <authorList>
            <person name="Wiegand S."/>
            <person name="Jogler M."/>
            <person name="Boedeker C."/>
            <person name="Pinto D."/>
            <person name="Vollmers J."/>
            <person name="Rivas-Marin E."/>
            <person name="Kohn T."/>
            <person name="Peeters S.H."/>
            <person name="Heuer A."/>
            <person name="Rast P."/>
            <person name="Oberbeckmann S."/>
            <person name="Bunk B."/>
            <person name="Jeske O."/>
            <person name="Meyerdierks A."/>
            <person name="Storesund J.E."/>
            <person name="Kallscheuer N."/>
            <person name="Luecker S."/>
            <person name="Lage O.M."/>
            <person name="Pohl T."/>
            <person name="Merkel B.J."/>
            <person name="Hornburger P."/>
            <person name="Mueller R.-W."/>
            <person name="Bruemmer F."/>
            <person name="Labrenz M."/>
            <person name="Spormann A.M."/>
            <person name="Op den Camp H."/>
            <person name="Overmann J."/>
            <person name="Amann R."/>
            <person name="Jetten M.S.M."/>
            <person name="Mascher T."/>
            <person name="Medema M.H."/>
            <person name="Devos D.P."/>
            <person name="Kaster A.-K."/>
            <person name="Ovreas L."/>
            <person name="Rohde M."/>
            <person name="Galperin M.Y."/>
            <person name="Jogler C."/>
        </authorList>
    </citation>
    <scope>NUCLEOTIDE SEQUENCE [LARGE SCALE GENOMIC DNA]</scope>
    <source>
        <strain evidence="5 6">Q31a</strain>
    </source>
</reference>
<dbReference type="PANTHER" id="PTHR35889">
    <property type="entry name" value="CYCLOINULO-OLIGOSACCHARIDE FRUCTANOTRANSFERASE-RELATED"/>
    <property type="match status" value="1"/>
</dbReference>
<dbReference type="Pfam" id="PF07635">
    <property type="entry name" value="PSCyt1"/>
    <property type="match status" value="1"/>
</dbReference>
<dbReference type="Gene3D" id="1.10.760.10">
    <property type="entry name" value="Cytochrome c-like domain"/>
    <property type="match status" value="1"/>
</dbReference>
<dbReference type="EMBL" id="CP036298">
    <property type="protein sequence ID" value="QDV23698.1"/>
    <property type="molecule type" value="Genomic_DNA"/>
</dbReference>
<dbReference type="GO" id="GO:0020037">
    <property type="term" value="F:heme binding"/>
    <property type="evidence" value="ECO:0007669"/>
    <property type="project" value="InterPro"/>
</dbReference>
<dbReference type="OrthoDB" id="289126at2"/>
<dbReference type="Pfam" id="PF07583">
    <property type="entry name" value="PSCyt2"/>
    <property type="match status" value="1"/>
</dbReference>
<name>A0A518G524_9BACT</name>
<feature type="region of interest" description="Disordered" evidence="1">
    <location>
        <begin position="42"/>
        <end position="76"/>
    </location>
</feature>
<dbReference type="InterPro" id="IPR036909">
    <property type="entry name" value="Cyt_c-like_dom_sf"/>
</dbReference>
<dbReference type="GO" id="GO:0009055">
    <property type="term" value="F:electron transfer activity"/>
    <property type="evidence" value="ECO:0007669"/>
    <property type="project" value="InterPro"/>
</dbReference>
<dbReference type="KEGG" id="ahel:Q31a_20030"/>
<feature type="domain" description="DUF1553" evidence="3">
    <location>
        <begin position="906"/>
        <end position="1163"/>
    </location>
</feature>
<evidence type="ECO:0000259" key="2">
    <source>
        <dbReference type="Pfam" id="PF07583"/>
    </source>
</evidence>
<evidence type="ECO:0000313" key="6">
    <source>
        <dbReference type="Proteomes" id="UP000318017"/>
    </source>
</evidence>
<evidence type="ECO:0000256" key="1">
    <source>
        <dbReference type="SAM" id="MobiDB-lite"/>
    </source>
</evidence>
<dbReference type="PANTHER" id="PTHR35889:SF3">
    <property type="entry name" value="F-BOX DOMAIN-CONTAINING PROTEIN"/>
    <property type="match status" value="1"/>
</dbReference>
<keyword evidence="6" id="KW-1185">Reference proteome</keyword>
<feature type="domain" description="DUF1549" evidence="2">
    <location>
        <begin position="669"/>
        <end position="843"/>
    </location>
</feature>
<evidence type="ECO:0000259" key="4">
    <source>
        <dbReference type="Pfam" id="PF07635"/>
    </source>
</evidence>
<organism evidence="5 6">
    <name type="scientific">Aureliella helgolandensis</name>
    <dbReference type="NCBI Taxonomy" id="2527968"/>
    <lineage>
        <taxon>Bacteria</taxon>
        <taxon>Pseudomonadati</taxon>
        <taxon>Planctomycetota</taxon>
        <taxon>Planctomycetia</taxon>
        <taxon>Pirellulales</taxon>
        <taxon>Pirellulaceae</taxon>
        <taxon>Aureliella</taxon>
    </lineage>
</organism>
<proteinExistence type="predicted"/>
<gene>
    <name evidence="5" type="ORF">Q31a_20030</name>
</gene>
<evidence type="ECO:0000313" key="5">
    <source>
        <dbReference type="EMBL" id="QDV23698.1"/>
    </source>
</evidence>
<evidence type="ECO:0000259" key="3">
    <source>
        <dbReference type="Pfam" id="PF07587"/>
    </source>
</evidence>
<dbReference type="Proteomes" id="UP000318017">
    <property type="component" value="Chromosome"/>
</dbReference>